<dbReference type="GeneID" id="64695784"/>
<proteinExistence type="predicted"/>
<evidence type="ECO:0000313" key="2">
    <source>
        <dbReference type="Proteomes" id="UP000823399"/>
    </source>
</evidence>
<protein>
    <submittedName>
        <fullName evidence="1">Uncharacterized protein</fullName>
    </submittedName>
</protein>
<dbReference type="RefSeq" id="XP_041294716.1">
    <property type="nucleotide sequence ID" value="XM_041433525.1"/>
</dbReference>
<sequence>MSLAQLKGVTAYLIDSQGISVEAAAEDQDEEVESLLNSFDVDNKAACGTLHISTNETDTLPSKYKRTPTAIPVYHDQLSASLETASAGVIDFCVTINKVVLPDDVDGLYPNLSANFPMWIALWIMNKCDENDIWTSKAKPLNFLCATYGTAQKMRAAVSHKFGHDHKLGTQPWSEHPTIAGKISESDLCFISKPKP</sequence>
<name>A0A9P7JVW6_9AGAM</name>
<accession>A0A9P7JVW6</accession>
<dbReference type="OrthoDB" id="2662455at2759"/>
<comment type="caution">
    <text evidence="1">The sequence shown here is derived from an EMBL/GenBank/DDBJ whole genome shotgun (WGS) entry which is preliminary data.</text>
</comment>
<organism evidence="1 2">
    <name type="scientific">Suillus discolor</name>
    <dbReference type="NCBI Taxonomy" id="1912936"/>
    <lineage>
        <taxon>Eukaryota</taxon>
        <taxon>Fungi</taxon>
        <taxon>Dikarya</taxon>
        <taxon>Basidiomycota</taxon>
        <taxon>Agaricomycotina</taxon>
        <taxon>Agaricomycetes</taxon>
        <taxon>Agaricomycetidae</taxon>
        <taxon>Boletales</taxon>
        <taxon>Suillineae</taxon>
        <taxon>Suillaceae</taxon>
        <taxon>Suillus</taxon>
    </lineage>
</organism>
<gene>
    <name evidence="1" type="ORF">F5147DRAFT_651178</name>
</gene>
<dbReference type="Proteomes" id="UP000823399">
    <property type="component" value="Unassembled WGS sequence"/>
</dbReference>
<dbReference type="AlphaFoldDB" id="A0A9P7JVW6"/>
<dbReference type="EMBL" id="JABBWM010000017">
    <property type="protein sequence ID" value="KAG2111497.1"/>
    <property type="molecule type" value="Genomic_DNA"/>
</dbReference>
<reference evidence="1" key="1">
    <citation type="journal article" date="2020" name="New Phytol.">
        <title>Comparative genomics reveals dynamic genome evolution in host specialist ectomycorrhizal fungi.</title>
        <authorList>
            <person name="Lofgren L.A."/>
            <person name="Nguyen N.H."/>
            <person name="Vilgalys R."/>
            <person name="Ruytinx J."/>
            <person name="Liao H.L."/>
            <person name="Branco S."/>
            <person name="Kuo A."/>
            <person name="LaButti K."/>
            <person name="Lipzen A."/>
            <person name="Andreopoulos W."/>
            <person name="Pangilinan J."/>
            <person name="Riley R."/>
            <person name="Hundley H."/>
            <person name="Na H."/>
            <person name="Barry K."/>
            <person name="Grigoriev I.V."/>
            <person name="Stajich J.E."/>
            <person name="Kennedy P.G."/>
        </authorList>
    </citation>
    <scope>NUCLEOTIDE SEQUENCE</scope>
    <source>
        <strain evidence="1">FC423</strain>
    </source>
</reference>
<evidence type="ECO:0000313" key="1">
    <source>
        <dbReference type="EMBL" id="KAG2111497.1"/>
    </source>
</evidence>
<keyword evidence="2" id="KW-1185">Reference proteome</keyword>